<dbReference type="Proteomes" id="UP001381693">
    <property type="component" value="Unassembled WGS sequence"/>
</dbReference>
<feature type="transmembrane region" description="Helical" evidence="6">
    <location>
        <begin position="217"/>
        <end position="238"/>
    </location>
</feature>
<feature type="transmembrane region" description="Helical" evidence="6">
    <location>
        <begin position="90"/>
        <end position="111"/>
    </location>
</feature>
<keyword evidence="4 6" id="KW-0472">Membrane</keyword>
<feature type="transmembrane region" description="Helical" evidence="6">
    <location>
        <begin position="363"/>
        <end position="386"/>
    </location>
</feature>
<dbReference type="Pfam" id="PF00083">
    <property type="entry name" value="Sugar_tr"/>
    <property type="match status" value="1"/>
</dbReference>
<keyword evidence="3 6" id="KW-1133">Transmembrane helix</keyword>
<accession>A0AAN8XL80</accession>
<evidence type="ECO:0000256" key="2">
    <source>
        <dbReference type="ARBA" id="ARBA00022692"/>
    </source>
</evidence>
<comment type="subcellular location">
    <subcellularLocation>
        <location evidence="1">Membrane</location>
        <topology evidence="1">Multi-pass membrane protein</topology>
    </subcellularLocation>
</comment>
<organism evidence="8 9">
    <name type="scientific">Halocaridina rubra</name>
    <name type="common">Hawaiian red shrimp</name>
    <dbReference type="NCBI Taxonomy" id="373956"/>
    <lineage>
        <taxon>Eukaryota</taxon>
        <taxon>Metazoa</taxon>
        <taxon>Ecdysozoa</taxon>
        <taxon>Arthropoda</taxon>
        <taxon>Crustacea</taxon>
        <taxon>Multicrustacea</taxon>
        <taxon>Malacostraca</taxon>
        <taxon>Eumalacostraca</taxon>
        <taxon>Eucarida</taxon>
        <taxon>Decapoda</taxon>
        <taxon>Pleocyemata</taxon>
        <taxon>Caridea</taxon>
        <taxon>Atyoidea</taxon>
        <taxon>Atyidae</taxon>
        <taxon>Halocaridina</taxon>
    </lineage>
</organism>
<protein>
    <recommendedName>
        <fullName evidence="7">Major facilitator superfamily (MFS) profile domain-containing protein</fullName>
    </recommendedName>
</protein>
<name>A0AAN8XL80_HALRR</name>
<feature type="transmembrane region" description="Helical" evidence="6">
    <location>
        <begin position="6"/>
        <end position="23"/>
    </location>
</feature>
<keyword evidence="9" id="KW-1185">Reference proteome</keyword>
<evidence type="ECO:0000256" key="5">
    <source>
        <dbReference type="SAM" id="MobiDB-lite"/>
    </source>
</evidence>
<reference evidence="8 9" key="1">
    <citation type="submission" date="2023-11" db="EMBL/GenBank/DDBJ databases">
        <title>Halocaridina rubra genome assembly.</title>
        <authorList>
            <person name="Smith C."/>
        </authorList>
    </citation>
    <scope>NUCLEOTIDE SEQUENCE [LARGE SCALE GENOMIC DNA]</scope>
    <source>
        <strain evidence="8">EP-1</strain>
        <tissue evidence="8">Whole</tissue>
    </source>
</reference>
<evidence type="ECO:0000313" key="8">
    <source>
        <dbReference type="EMBL" id="KAK7080570.1"/>
    </source>
</evidence>
<feature type="transmembrane region" description="Helical" evidence="6">
    <location>
        <begin position="338"/>
        <end position="357"/>
    </location>
</feature>
<evidence type="ECO:0000256" key="3">
    <source>
        <dbReference type="ARBA" id="ARBA00022989"/>
    </source>
</evidence>
<dbReference type="PROSITE" id="PS50850">
    <property type="entry name" value="MFS"/>
    <property type="match status" value="1"/>
</dbReference>
<feature type="transmembrane region" description="Helical" evidence="6">
    <location>
        <begin position="35"/>
        <end position="52"/>
    </location>
</feature>
<dbReference type="InterPro" id="IPR005828">
    <property type="entry name" value="MFS_sugar_transport-like"/>
</dbReference>
<evidence type="ECO:0000256" key="6">
    <source>
        <dbReference type="SAM" id="Phobius"/>
    </source>
</evidence>
<dbReference type="AlphaFoldDB" id="A0AAN8XL80"/>
<evidence type="ECO:0000259" key="7">
    <source>
        <dbReference type="PROSITE" id="PS50850"/>
    </source>
</evidence>
<evidence type="ECO:0000313" key="9">
    <source>
        <dbReference type="Proteomes" id="UP001381693"/>
    </source>
</evidence>
<dbReference type="EMBL" id="JAXCGZ010005865">
    <property type="protein sequence ID" value="KAK7080570.1"/>
    <property type="molecule type" value="Genomic_DNA"/>
</dbReference>
<keyword evidence="2 6" id="KW-0812">Transmembrane</keyword>
<feature type="domain" description="Major facilitator superfamily (MFS) profile" evidence="7">
    <location>
        <begin position="1"/>
        <end position="391"/>
    </location>
</feature>
<evidence type="ECO:0000256" key="4">
    <source>
        <dbReference type="ARBA" id="ARBA00023136"/>
    </source>
</evidence>
<proteinExistence type="predicted"/>
<dbReference type="GO" id="GO:0022857">
    <property type="term" value="F:transmembrane transporter activity"/>
    <property type="evidence" value="ECO:0007669"/>
    <property type="project" value="InterPro"/>
</dbReference>
<feature type="transmembrane region" description="Helical" evidence="6">
    <location>
        <begin position="117"/>
        <end position="136"/>
    </location>
</feature>
<feature type="transmembrane region" description="Helical" evidence="6">
    <location>
        <begin position="250"/>
        <end position="270"/>
    </location>
</feature>
<feature type="transmembrane region" description="Helical" evidence="6">
    <location>
        <begin position="58"/>
        <end position="78"/>
    </location>
</feature>
<comment type="caution">
    <text evidence="8">The sequence shown here is derived from an EMBL/GenBank/DDBJ whole genome shotgun (WGS) entry which is preliminary data.</text>
</comment>
<evidence type="ECO:0000256" key="1">
    <source>
        <dbReference type="ARBA" id="ARBA00004141"/>
    </source>
</evidence>
<feature type="compositionally biased region" description="Polar residues" evidence="5">
    <location>
        <begin position="458"/>
        <end position="475"/>
    </location>
</feature>
<dbReference type="PANTHER" id="PTHR24064">
    <property type="entry name" value="SOLUTE CARRIER FAMILY 22 MEMBER"/>
    <property type="match status" value="1"/>
</dbReference>
<gene>
    <name evidence="8" type="ORF">SK128_021380</name>
</gene>
<sequence>MRPIFQTLFTLGGIVGGTVGGYVGDRWGRGRAVQIGCTVNILVVAGIILIPLYPIVLILRLVAGCTVMGMLVPAWSLVLESTPARLRSRVGMLLGLPFSASTISMAALGYFIRAWKYLLLACTSPILILLPLSFIADESPRWLLQRGRIDDATRILRKAVKLHDAHLPVPLTITVEKLAQAINRESHGPVGEVSALTPIVEALRQIWSYLRSPAMRIIILVTPIIWFLQSCLYLGVVINANNFTSTDPFLYLALSGIMEGSAILALTPLTTRIGRRVIVWAGLTLGGFFLLLELLVPISYYWAKWVLVMMGFLLVAGSYQVNYMYAPELFPTEARARGFAFVTVMGSIGFSCAPLITDVLSQYTWWAVGVAFGSSGILGGLLVPLLPETRNKPLPETLQDVEDRRKLEMLKAMNKKNEKKKRSREGEYARQHQYYIDDDLGTELSDISSVTTRDHPTIVSNDSGDIPTISQGIRL</sequence>
<dbReference type="Gene3D" id="1.20.1250.20">
    <property type="entry name" value="MFS general substrate transporter like domains"/>
    <property type="match status" value="1"/>
</dbReference>
<dbReference type="GO" id="GO:0016020">
    <property type="term" value="C:membrane"/>
    <property type="evidence" value="ECO:0007669"/>
    <property type="project" value="UniProtKB-SubCell"/>
</dbReference>
<dbReference type="SUPFAM" id="SSF103473">
    <property type="entry name" value="MFS general substrate transporter"/>
    <property type="match status" value="1"/>
</dbReference>
<feature type="transmembrane region" description="Helical" evidence="6">
    <location>
        <begin position="302"/>
        <end position="326"/>
    </location>
</feature>
<dbReference type="InterPro" id="IPR020846">
    <property type="entry name" value="MFS_dom"/>
</dbReference>
<feature type="region of interest" description="Disordered" evidence="5">
    <location>
        <begin position="455"/>
        <end position="475"/>
    </location>
</feature>
<feature type="transmembrane region" description="Helical" evidence="6">
    <location>
        <begin position="277"/>
        <end position="296"/>
    </location>
</feature>
<dbReference type="InterPro" id="IPR036259">
    <property type="entry name" value="MFS_trans_sf"/>
</dbReference>